<dbReference type="InterPro" id="IPR002891">
    <property type="entry name" value="APS"/>
</dbReference>
<dbReference type="PRINTS" id="PR00315">
    <property type="entry name" value="ELONGATNFCT"/>
</dbReference>
<evidence type="ECO:0000259" key="15">
    <source>
        <dbReference type="PROSITE" id="PS51722"/>
    </source>
</evidence>
<comment type="pathway">
    <text evidence="14">Sulfur metabolism; hydrogen sulfide biosynthesis; sulfite from sulfate: step 2/3.</text>
</comment>
<evidence type="ECO:0000256" key="6">
    <source>
        <dbReference type="ARBA" id="ARBA00022679"/>
    </source>
</evidence>
<dbReference type="InterPro" id="IPR011779">
    <property type="entry name" value="SO4_adenylTrfase_lsu"/>
</dbReference>
<keyword evidence="14" id="KW-0597">Phosphoprotein</keyword>
<evidence type="ECO:0000256" key="7">
    <source>
        <dbReference type="ARBA" id="ARBA00022695"/>
    </source>
</evidence>
<comment type="catalytic activity">
    <reaction evidence="1 14">
        <text>adenosine 5'-phosphosulfate + ATP = 3'-phosphoadenylyl sulfate + ADP + H(+)</text>
        <dbReference type="Rhea" id="RHEA:24152"/>
        <dbReference type="ChEBI" id="CHEBI:15378"/>
        <dbReference type="ChEBI" id="CHEBI:30616"/>
        <dbReference type="ChEBI" id="CHEBI:58243"/>
        <dbReference type="ChEBI" id="CHEBI:58339"/>
        <dbReference type="ChEBI" id="CHEBI:456216"/>
        <dbReference type="EC" id="2.7.1.25"/>
    </reaction>
</comment>
<dbReference type="InterPro" id="IPR027417">
    <property type="entry name" value="P-loop_NTPase"/>
</dbReference>
<dbReference type="Gene3D" id="3.40.50.300">
    <property type="entry name" value="P-loop containing nucleotide triphosphate hydrolases"/>
    <property type="match status" value="2"/>
</dbReference>
<dbReference type="SUPFAM" id="SSF50447">
    <property type="entry name" value="Translation proteins"/>
    <property type="match status" value="1"/>
</dbReference>
<dbReference type="CDD" id="cd02027">
    <property type="entry name" value="APSK"/>
    <property type="match status" value="1"/>
</dbReference>
<comment type="function">
    <text evidence="12">Proposed to provide activated sulfate for transfer to Nod factor. ATP sulfurylase may be the GTPase, regulating ATP sulfurylase activity.</text>
</comment>
<dbReference type="HAMAP" id="MF_00065">
    <property type="entry name" value="Adenylyl_sulf_kinase"/>
    <property type="match status" value="1"/>
</dbReference>
<dbReference type="NCBIfam" id="TIGR00231">
    <property type="entry name" value="small_GTP"/>
    <property type="match status" value="1"/>
</dbReference>
<dbReference type="Proteomes" id="UP000663942">
    <property type="component" value="Chromosome"/>
</dbReference>
<evidence type="ECO:0000256" key="1">
    <source>
        <dbReference type="ARBA" id="ARBA00001823"/>
    </source>
</evidence>
<dbReference type="Pfam" id="PF22594">
    <property type="entry name" value="GTP-eEF1A_C"/>
    <property type="match status" value="1"/>
</dbReference>
<dbReference type="RefSeq" id="WP_207827220.1">
    <property type="nucleotide sequence ID" value="NZ_CP062006.1"/>
</dbReference>
<comment type="similarity">
    <text evidence="3">In the C-terminal section; belongs to the APS kinase family.</text>
</comment>
<dbReference type="Pfam" id="PF01583">
    <property type="entry name" value="APS_kinase"/>
    <property type="match status" value="1"/>
</dbReference>
<keyword evidence="17" id="KW-1185">Reference proteome</keyword>
<feature type="active site" description="Phosphoserine intermediate" evidence="14">
    <location>
        <position position="525"/>
    </location>
</feature>
<evidence type="ECO:0000256" key="9">
    <source>
        <dbReference type="ARBA" id="ARBA00022840"/>
    </source>
</evidence>
<evidence type="ECO:0000256" key="13">
    <source>
        <dbReference type="ARBA" id="ARBA00049370"/>
    </source>
</evidence>
<dbReference type="EC" id="2.7.1.25" evidence="14"/>
<dbReference type="InterPro" id="IPR041757">
    <property type="entry name" value="CysN_GTP-bd"/>
</dbReference>
<dbReference type="PANTHER" id="PTHR23115">
    <property type="entry name" value="TRANSLATION FACTOR"/>
    <property type="match status" value="1"/>
</dbReference>
<dbReference type="EMBL" id="CP062006">
    <property type="protein sequence ID" value="QTC89355.1"/>
    <property type="molecule type" value="Genomic_DNA"/>
</dbReference>
<comment type="function">
    <text evidence="2">APS kinase catalyzes the synthesis of activated sulfate.</text>
</comment>
<dbReference type="CDD" id="cd04095">
    <property type="entry name" value="CysN_NoDQ_III"/>
    <property type="match status" value="1"/>
</dbReference>
<dbReference type="InterPro" id="IPR009001">
    <property type="entry name" value="Transl_elong_EF1A/Init_IF2_C"/>
</dbReference>
<evidence type="ECO:0000256" key="2">
    <source>
        <dbReference type="ARBA" id="ARBA00002357"/>
    </source>
</evidence>
<dbReference type="Gene3D" id="2.40.30.10">
    <property type="entry name" value="Translation factors"/>
    <property type="match status" value="2"/>
</dbReference>
<dbReference type="InterPro" id="IPR044138">
    <property type="entry name" value="CysN_II"/>
</dbReference>
<evidence type="ECO:0000313" key="17">
    <source>
        <dbReference type="Proteomes" id="UP000663942"/>
    </source>
</evidence>
<organism evidence="16 17">
    <name type="scientific">Brevundimonas pondensis</name>
    <dbReference type="NCBI Taxonomy" id="2774189"/>
    <lineage>
        <taxon>Bacteria</taxon>
        <taxon>Pseudomonadati</taxon>
        <taxon>Pseudomonadota</taxon>
        <taxon>Alphaproteobacteria</taxon>
        <taxon>Caulobacterales</taxon>
        <taxon>Caulobacteraceae</taxon>
        <taxon>Brevundimonas</taxon>
    </lineage>
</organism>
<dbReference type="PROSITE" id="PS51722">
    <property type="entry name" value="G_TR_2"/>
    <property type="match status" value="1"/>
</dbReference>
<dbReference type="NCBIfam" id="TIGR02034">
    <property type="entry name" value="CysN"/>
    <property type="match status" value="1"/>
</dbReference>
<comment type="similarity">
    <text evidence="14">Belongs to the APS kinase family.</text>
</comment>
<evidence type="ECO:0000256" key="3">
    <source>
        <dbReference type="ARBA" id="ARBA00005438"/>
    </source>
</evidence>
<evidence type="ECO:0000256" key="8">
    <source>
        <dbReference type="ARBA" id="ARBA00022741"/>
    </source>
</evidence>
<dbReference type="InterPro" id="IPR000795">
    <property type="entry name" value="T_Tr_GTP-bd_dom"/>
</dbReference>
<dbReference type="InterPro" id="IPR031157">
    <property type="entry name" value="G_TR_CS"/>
</dbReference>
<evidence type="ECO:0000256" key="11">
    <source>
        <dbReference type="ARBA" id="ARBA00023268"/>
    </source>
</evidence>
<name>A0ABX7SST3_9CAUL</name>
<feature type="domain" description="Tr-type G" evidence="15">
    <location>
        <begin position="17"/>
        <end position="231"/>
    </location>
</feature>
<dbReference type="GO" id="GO:0004020">
    <property type="term" value="F:adenylylsulfate kinase activity"/>
    <property type="evidence" value="ECO:0007669"/>
    <property type="project" value="UniProtKB-EC"/>
</dbReference>
<keyword evidence="11" id="KW-0511">Multifunctional enzyme</keyword>
<dbReference type="PROSITE" id="PS00301">
    <property type="entry name" value="G_TR_1"/>
    <property type="match status" value="1"/>
</dbReference>
<dbReference type="CDD" id="cd04166">
    <property type="entry name" value="CysN_ATPS"/>
    <property type="match status" value="1"/>
</dbReference>
<keyword evidence="10" id="KW-0342">GTP-binding</keyword>
<reference evidence="16 17" key="1">
    <citation type="submission" date="2020-09" db="EMBL/GenBank/DDBJ databases">
        <title>Brevundimonas sp. LVF1 isolated from an oligotrophic pond in Goettingen, Germany.</title>
        <authorList>
            <person name="Friedrich I."/>
            <person name="Klassen A."/>
            <person name="Neubauer H."/>
            <person name="Schneider D."/>
            <person name="Hertel R."/>
            <person name="Daniel R."/>
        </authorList>
    </citation>
    <scope>NUCLEOTIDE SEQUENCE [LARGE SCALE GENOMIC DNA]</scope>
    <source>
        <strain evidence="16 17">LVF1</strain>
    </source>
</reference>
<dbReference type="InterPro" id="IPR005225">
    <property type="entry name" value="Small_GTP-bd"/>
</dbReference>
<evidence type="ECO:0000256" key="10">
    <source>
        <dbReference type="ARBA" id="ARBA00023134"/>
    </source>
</evidence>
<keyword evidence="14 16" id="KW-0418">Kinase</keyword>
<comment type="subunit">
    <text evidence="5">Sulfate-activating enzymes, NodP and NodQ, may be physically associated.</text>
</comment>
<keyword evidence="9 14" id="KW-0067">ATP-binding</keyword>
<dbReference type="CDD" id="cd03695">
    <property type="entry name" value="CysN_NodQ_II"/>
    <property type="match status" value="1"/>
</dbReference>
<dbReference type="SUPFAM" id="SSF50465">
    <property type="entry name" value="EF-Tu/eEF-1alpha/eIF2-gamma C-terminal domain"/>
    <property type="match status" value="1"/>
</dbReference>
<keyword evidence="6 14" id="KW-0808">Transferase</keyword>
<evidence type="ECO:0000256" key="12">
    <source>
        <dbReference type="ARBA" id="ARBA00024872"/>
    </source>
</evidence>
<comment type="catalytic activity">
    <reaction evidence="13">
        <text>sulfate + ATP + H(+) = adenosine 5'-phosphosulfate + diphosphate</text>
        <dbReference type="Rhea" id="RHEA:18133"/>
        <dbReference type="ChEBI" id="CHEBI:15378"/>
        <dbReference type="ChEBI" id="CHEBI:16189"/>
        <dbReference type="ChEBI" id="CHEBI:30616"/>
        <dbReference type="ChEBI" id="CHEBI:33019"/>
        <dbReference type="ChEBI" id="CHEBI:58243"/>
        <dbReference type="EC" id="2.7.7.4"/>
    </reaction>
</comment>
<evidence type="ECO:0000256" key="14">
    <source>
        <dbReference type="HAMAP-Rule" id="MF_00065"/>
    </source>
</evidence>
<accession>A0ABX7SST3</accession>
<evidence type="ECO:0000256" key="5">
    <source>
        <dbReference type="ARBA" id="ARBA00011760"/>
    </source>
</evidence>
<dbReference type="InterPro" id="IPR009000">
    <property type="entry name" value="Transl_B-barrel_sf"/>
</dbReference>
<dbReference type="InterPro" id="IPR044139">
    <property type="entry name" value="CysN_NoDQ_III"/>
</dbReference>
<keyword evidence="8 14" id="KW-0547">Nucleotide-binding</keyword>
<gene>
    <name evidence="14 16" type="primary">cysC</name>
    <name evidence="16" type="ORF">IFE19_08595</name>
</gene>
<dbReference type="SUPFAM" id="SSF52540">
    <property type="entry name" value="P-loop containing nucleoside triphosphate hydrolases"/>
    <property type="match status" value="2"/>
</dbReference>
<evidence type="ECO:0000313" key="16">
    <source>
        <dbReference type="EMBL" id="QTC89355.1"/>
    </source>
</evidence>
<sequence length="616" mass="65262">MDGAVTAFTGRTHRPNRDLLRFLTCGSVDDGKSTLIGRLLFETGQVPEDQLATLERDSRRFGTDGANLDYALLLDGLEAEREQGITIDVAYRYMSTPRRSFIIADTPGHEQYTRNMATGASTCDAAVVLVDAAKGITAQTARHSRIVALFGIRHVILAVNKIDLVADDPSVFEAIRAAYADLVADLGFRSVLAIPVSARRGDNLTAPSAATPWYDGPSLIQALEDLPVADTGIARPFRMSVQYVNRPDAHFRGYAGTIASGEVRVGDALAVCPGGRTATLARILSGDVEVTQAQAGDAVTLELAESVDVARGDVLALADDRPAASDRLNVRLLWMGDQPFDPARRHQVKLGARTLPARLTLANGAATLAANEVADGLLSLPSAVAADAFRDDPAQGAFVLIDRGTGVTVAAGVITDVPDHTAHIHQSPVAVSRQAHELLNGHQGGVVWLTGLSGAGKSTVAQALQQSLHGRGCRTVLLDGDNLRHGLNRDLGFSDADRAENVRRTGEAARLFAEAGVIAICALISPRQADRDAVRARFDGGRFVEVFVDASLESCRARDPKGLYARASAGTIPGFTGIAAPYEAPSAPDLTLATEQLSPSLAAETVRGLLEERGWL</sequence>
<dbReference type="InterPro" id="IPR059117">
    <property type="entry name" value="APS_kinase_dom"/>
</dbReference>
<evidence type="ECO:0000256" key="4">
    <source>
        <dbReference type="ARBA" id="ARBA00007237"/>
    </source>
</evidence>
<feature type="binding site" evidence="14">
    <location>
        <begin position="451"/>
        <end position="458"/>
    </location>
    <ligand>
        <name>ATP</name>
        <dbReference type="ChEBI" id="CHEBI:30616"/>
    </ligand>
</feature>
<dbReference type="InterPro" id="IPR050100">
    <property type="entry name" value="TRAFAC_GTPase_members"/>
</dbReference>
<protein>
    <recommendedName>
        <fullName evidence="14">Adenylyl-sulfate kinase</fullName>
        <ecNumber evidence="14">2.7.1.25</ecNumber>
    </recommendedName>
    <alternativeName>
        <fullName evidence="14">APS kinase</fullName>
    </alternativeName>
    <alternativeName>
        <fullName evidence="14">ATP adenosine-5'-phosphosulfate 3'-phosphotransferase</fullName>
    </alternativeName>
    <alternativeName>
        <fullName evidence="14">Adenosine-5'-phosphosulfate kinase</fullName>
    </alternativeName>
</protein>
<keyword evidence="7" id="KW-0548">Nucleotidyltransferase</keyword>
<dbReference type="NCBIfam" id="NF004035">
    <property type="entry name" value="PRK05506.1"/>
    <property type="match status" value="1"/>
</dbReference>
<proteinExistence type="inferred from homology"/>
<dbReference type="InterPro" id="IPR054696">
    <property type="entry name" value="GTP-eEF1A_C"/>
</dbReference>
<dbReference type="Pfam" id="PF00009">
    <property type="entry name" value="GTP_EFTU"/>
    <property type="match status" value="1"/>
</dbReference>
<dbReference type="NCBIfam" id="NF003013">
    <property type="entry name" value="PRK03846.1"/>
    <property type="match status" value="1"/>
</dbReference>
<dbReference type="NCBIfam" id="TIGR00455">
    <property type="entry name" value="apsK"/>
    <property type="match status" value="1"/>
</dbReference>
<comment type="function">
    <text evidence="14">Catalyzes the synthesis of activated sulfate.</text>
</comment>
<comment type="similarity">
    <text evidence="4">In the N-terminal section; belongs to the TRAFAC class translation factor GTPase superfamily. Classic translation factor GTPase family. CysN/NodQ subfamily.</text>
</comment>